<accession>A0A0E9VXS8</accession>
<sequence length="24" mass="2944">MVEFGYKTIFSFYRCYGIYRISIS</sequence>
<dbReference type="EMBL" id="GBXM01026514">
    <property type="protein sequence ID" value="JAH82063.1"/>
    <property type="molecule type" value="Transcribed_RNA"/>
</dbReference>
<organism evidence="1">
    <name type="scientific">Anguilla anguilla</name>
    <name type="common">European freshwater eel</name>
    <name type="synonym">Muraena anguilla</name>
    <dbReference type="NCBI Taxonomy" id="7936"/>
    <lineage>
        <taxon>Eukaryota</taxon>
        <taxon>Metazoa</taxon>
        <taxon>Chordata</taxon>
        <taxon>Craniata</taxon>
        <taxon>Vertebrata</taxon>
        <taxon>Euteleostomi</taxon>
        <taxon>Actinopterygii</taxon>
        <taxon>Neopterygii</taxon>
        <taxon>Teleostei</taxon>
        <taxon>Anguilliformes</taxon>
        <taxon>Anguillidae</taxon>
        <taxon>Anguilla</taxon>
    </lineage>
</organism>
<reference evidence="1" key="2">
    <citation type="journal article" date="2015" name="Fish Shellfish Immunol.">
        <title>Early steps in the European eel (Anguilla anguilla)-Vibrio vulnificus interaction in the gills: Role of the RtxA13 toxin.</title>
        <authorList>
            <person name="Callol A."/>
            <person name="Pajuelo D."/>
            <person name="Ebbesson L."/>
            <person name="Teles M."/>
            <person name="MacKenzie S."/>
            <person name="Amaro C."/>
        </authorList>
    </citation>
    <scope>NUCLEOTIDE SEQUENCE</scope>
</reference>
<protein>
    <submittedName>
        <fullName evidence="1">Uncharacterized protein</fullName>
    </submittedName>
</protein>
<name>A0A0E9VXS8_ANGAN</name>
<reference evidence="1" key="1">
    <citation type="submission" date="2014-11" db="EMBL/GenBank/DDBJ databases">
        <authorList>
            <person name="Amaro Gonzalez C."/>
        </authorList>
    </citation>
    <scope>NUCLEOTIDE SEQUENCE</scope>
</reference>
<evidence type="ECO:0000313" key="1">
    <source>
        <dbReference type="EMBL" id="JAH82063.1"/>
    </source>
</evidence>
<dbReference type="AlphaFoldDB" id="A0A0E9VXS8"/>
<proteinExistence type="predicted"/>